<protein>
    <submittedName>
        <fullName evidence="5">Uncharacterized protein</fullName>
    </submittedName>
</protein>
<evidence type="ECO:0000256" key="2">
    <source>
        <dbReference type="ARBA" id="ARBA00022692"/>
    </source>
</evidence>
<evidence type="ECO:0000313" key="6">
    <source>
        <dbReference type="Proteomes" id="UP000749559"/>
    </source>
</evidence>
<evidence type="ECO:0000256" key="3">
    <source>
        <dbReference type="ARBA" id="ARBA00022989"/>
    </source>
</evidence>
<dbReference type="InterPro" id="IPR036259">
    <property type="entry name" value="MFS_trans_sf"/>
</dbReference>
<accession>A0A8J1TKT1</accession>
<keyword evidence="3" id="KW-1133">Transmembrane helix</keyword>
<keyword evidence="4" id="KW-0472">Membrane</keyword>
<gene>
    <name evidence="5" type="ORF">OFUS_LOCUS25704</name>
</gene>
<dbReference type="GO" id="GO:0016020">
    <property type="term" value="C:membrane"/>
    <property type="evidence" value="ECO:0007669"/>
    <property type="project" value="UniProtKB-SubCell"/>
</dbReference>
<dbReference type="Proteomes" id="UP000749559">
    <property type="component" value="Unassembled WGS sequence"/>
</dbReference>
<evidence type="ECO:0000256" key="4">
    <source>
        <dbReference type="ARBA" id="ARBA00023136"/>
    </source>
</evidence>
<evidence type="ECO:0000256" key="1">
    <source>
        <dbReference type="ARBA" id="ARBA00004141"/>
    </source>
</evidence>
<dbReference type="GO" id="GO:0022857">
    <property type="term" value="F:transmembrane transporter activity"/>
    <property type="evidence" value="ECO:0007669"/>
    <property type="project" value="InterPro"/>
</dbReference>
<dbReference type="AlphaFoldDB" id="A0A8J1TKT1"/>
<dbReference type="SUPFAM" id="SSF103473">
    <property type="entry name" value="MFS general substrate transporter"/>
    <property type="match status" value="1"/>
</dbReference>
<proteinExistence type="predicted"/>
<comment type="caution">
    <text evidence="5">The sequence shown here is derived from an EMBL/GenBank/DDBJ whole genome shotgun (WGS) entry which is preliminary data.</text>
</comment>
<comment type="subcellular location">
    <subcellularLocation>
        <location evidence="1">Membrane</location>
        <topology evidence="1">Multi-pass membrane protein</topology>
    </subcellularLocation>
</comment>
<dbReference type="Pfam" id="PF07690">
    <property type="entry name" value="MFS_1"/>
    <property type="match status" value="1"/>
</dbReference>
<organism evidence="5 6">
    <name type="scientific">Owenia fusiformis</name>
    <name type="common">Polychaete worm</name>
    <dbReference type="NCBI Taxonomy" id="6347"/>
    <lineage>
        <taxon>Eukaryota</taxon>
        <taxon>Metazoa</taxon>
        <taxon>Spiralia</taxon>
        <taxon>Lophotrochozoa</taxon>
        <taxon>Annelida</taxon>
        <taxon>Polychaeta</taxon>
        <taxon>Sedentaria</taxon>
        <taxon>Canalipalpata</taxon>
        <taxon>Sabellida</taxon>
        <taxon>Oweniida</taxon>
        <taxon>Oweniidae</taxon>
        <taxon>Owenia</taxon>
    </lineage>
</organism>
<dbReference type="OrthoDB" id="6089360at2759"/>
<evidence type="ECO:0000313" key="5">
    <source>
        <dbReference type="EMBL" id="CAH1801976.1"/>
    </source>
</evidence>
<dbReference type="PANTHER" id="PTHR21576">
    <property type="entry name" value="UNCHARACTERIZED NODULIN-LIKE PROTEIN"/>
    <property type="match status" value="1"/>
</dbReference>
<sequence length="507" mass="56035">MEHNNRMEIQRYISLCVGILGLVFCGIINGFNIYAVALKQTFNYTQTELEYITVSGIAGLELTSYLSGVVIDKYGPRSTCVIAAILSSSCFALEWMSTKFISFFTSRSWLICLIYFVGSAGCCFTYMASMSTIALNFEGKHQGKVVGFASAMFGGSPLIFALIYQVFFVQGHVTDEQNQNLGGFFIMLSIWAGCTGVLGAGFLKIVPPVETHIPLMCEGEHSKQNFDETNVTTNETAIDHDIEKGKCVTASDDNITNAKDNTLNDKTPLFQKESENNSLTTCSDEEKNMTCFRMVKTFKFHLLLWVVIIIKGIGLTSSANITTIAKSAHLEATSSALILIIPIADTLARSLGGIIPDFLKQRLPFISVSSVLVFASFLMMVAQMILIFFNQSFVALVCFSIMSSVSTGFIAVMTPITISEFFGMKEFSQKLGLLLTLNGLAAFLFAKVFGWIYENNSPRGSKDCFGEHCSRKTFIIMAIFALLSTLFSSALLKTRWKCYKNPKLNQR</sequence>
<dbReference type="EMBL" id="CAIIXF020000012">
    <property type="protein sequence ID" value="CAH1801976.1"/>
    <property type="molecule type" value="Genomic_DNA"/>
</dbReference>
<name>A0A8J1TKT1_OWEFU</name>
<dbReference type="Gene3D" id="1.20.1250.20">
    <property type="entry name" value="MFS general substrate transporter like domains"/>
    <property type="match status" value="1"/>
</dbReference>
<reference evidence="5" key="1">
    <citation type="submission" date="2022-03" db="EMBL/GenBank/DDBJ databases">
        <authorList>
            <person name="Martin C."/>
        </authorList>
    </citation>
    <scope>NUCLEOTIDE SEQUENCE</scope>
</reference>
<dbReference type="InterPro" id="IPR011701">
    <property type="entry name" value="MFS"/>
</dbReference>
<keyword evidence="6" id="KW-1185">Reference proteome</keyword>
<dbReference type="PANTHER" id="PTHR21576:SF158">
    <property type="entry name" value="RIBOSOMAL RNA-PROCESSING PROTEIN 12-LIKE CONSERVED DOMAIN-CONTAINING PROTEIN"/>
    <property type="match status" value="1"/>
</dbReference>
<keyword evidence="2" id="KW-0812">Transmembrane</keyword>